<feature type="transmembrane region" description="Helical" evidence="7">
    <location>
        <begin position="146"/>
        <end position="169"/>
    </location>
</feature>
<sequence>MTHLLENHTFTIQISLFIFILAAFWIIENLFHNKDSKQKIVHTFLNAHFLIFVIPVQMILSYLALYVSNQTEICHWGLLKYLPIKENTFLFYLIAIIALDFSNFLYHYLMHKIPFCWRFHQIHHSDMEVDISTTFREHPGETFLRVSFFILTIFVWGISPWIIIIFQLLESSSNIISHSSIKLPERIDRYVSLVFVTPNSHSIHHHYRLPYTDTNYGDILSIWDHLFRTASKMCQHEIIYGINTHMNANYNSNFKMLIKRPFRKKRKKTVVNKSIVEKAYIVILFLGIHLLSAQIKSVSEIKDSTRIETVLLSGKSKKRVKKEVNPAYQVLLKVWAHKDENKKINNPFYEYNEYSSIEIGLNGMTRKFSEDIFKEKTDSVINENILTGSGDRFDIPVELLQTFNHHYVSPKFNLQKRKILARKDIGVPQDLKLFERLEVAFKNVNPYEENIVLLNKNFVSPLSKEGFGTYDYVLKDSTVVDNEKIYTIHYFPRESRELGFRGSFKISSINYALVSIELIAPHNMNLNFVKDLNFSKTYTLNDQKIYIPESNNYSGVFTILTKKDERGLYVIKKDFFSNYTFDEPQKISFYNDITPEQIPSSSKDLIAENADAEAKRIEKLVEFTSNTPKITNITNTLYTFSEGYFNAFKGIQLGNIYSAIASNEIQGFNFRLGFRTYHGLNDRFRIQGFTTYGFKNNSLSFGLETRYLLLKKGRLVIDAAYTDDYQQAGLTSFVGDHILPDAQNESKAIFTRGRNYYLSKIDKVGVKISSEPYKNVEVGILGSYSTIQSAAPDLFSLAFINPETHNLENMTNDFNTTFFVNYTPRREVFGTGVDRNLGIKLHPSLLTNFTRGFSDFGESQFKYQKINILYNHPIFLGKFGVFDPTIIAGKTFNPVPLSLASGVSANQTYFYAPNTFALLNYYQFVADEFVQFNIDHHFNGFIINHIPVLNKTKFRSVLIFRSYMGKISDEMINLNRSTIKYNVPKKPYIEYGFGIENIGFGNLRPLRIDFIWNNISNNNNSTSPKFGIRFGFNTTF</sequence>
<protein>
    <submittedName>
        <fullName evidence="9">DUF5686 family protein</fullName>
    </submittedName>
</protein>
<dbReference type="InterPro" id="IPR051689">
    <property type="entry name" value="Sterol_desaturase/TMEM195"/>
</dbReference>
<keyword evidence="4" id="KW-0560">Oxidoreductase</keyword>
<evidence type="ECO:0000256" key="7">
    <source>
        <dbReference type="SAM" id="Phobius"/>
    </source>
</evidence>
<evidence type="ECO:0000256" key="5">
    <source>
        <dbReference type="ARBA" id="ARBA00023098"/>
    </source>
</evidence>
<dbReference type="RefSeq" id="WP_225685953.1">
    <property type="nucleotide sequence ID" value="NZ_JAERSE020000001.1"/>
</dbReference>
<evidence type="ECO:0000256" key="4">
    <source>
        <dbReference type="ARBA" id="ARBA00023002"/>
    </source>
</evidence>
<evidence type="ECO:0000256" key="3">
    <source>
        <dbReference type="ARBA" id="ARBA00022989"/>
    </source>
</evidence>
<feature type="transmembrane region" description="Helical" evidence="7">
    <location>
        <begin position="12"/>
        <end position="31"/>
    </location>
</feature>
<comment type="caution">
    <text evidence="9">The sequence shown here is derived from an EMBL/GenBank/DDBJ whole genome shotgun (WGS) entry which is preliminary data.</text>
</comment>
<dbReference type="EMBL" id="JAERSE020000001">
    <property type="protein sequence ID" value="MCA6065963.1"/>
    <property type="molecule type" value="Genomic_DNA"/>
</dbReference>
<evidence type="ECO:0000313" key="10">
    <source>
        <dbReference type="Proteomes" id="UP000618240"/>
    </source>
</evidence>
<dbReference type="InterPro" id="IPR043741">
    <property type="entry name" value="DUF5686"/>
</dbReference>
<dbReference type="PANTHER" id="PTHR21624">
    <property type="entry name" value="STEROL DESATURASE-RELATED PROTEIN"/>
    <property type="match status" value="1"/>
</dbReference>
<gene>
    <name evidence="9" type="ORF">JI747_002160</name>
</gene>
<keyword evidence="2 7" id="KW-0812">Transmembrane</keyword>
<evidence type="ECO:0000259" key="8">
    <source>
        <dbReference type="Pfam" id="PF04116"/>
    </source>
</evidence>
<reference evidence="9 10" key="1">
    <citation type="submission" date="2021-09" db="EMBL/GenBank/DDBJ databases">
        <title>Genome sequencing and assembly of Chryseobacterium sp. RG1.</title>
        <authorList>
            <person name="Chhetri G."/>
        </authorList>
    </citation>
    <scope>NUCLEOTIDE SEQUENCE [LARGE SCALE GENOMIC DNA]</scope>
    <source>
        <strain evidence="9 10">RG1</strain>
    </source>
</reference>
<dbReference type="InterPro" id="IPR006694">
    <property type="entry name" value="Fatty_acid_hydroxylase"/>
</dbReference>
<dbReference type="Proteomes" id="UP000618240">
    <property type="component" value="Unassembled WGS sequence"/>
</dbReference>
<proteinExistence type="predicted"/>
<comment type="subcellular location">
    <subcellularLocation>
        <location evidence="1">Endomembrane system</location>
        <topology evidence="1">Multi-pass membrane protein</topology>
    </subcellularLocation>
</comment>
<dbReference type="Pfam" id="PF18939">
    <property type="entry name" value="DUF5686"/>
    <property type="match status" value="2"/>
</dbReference>
<keyword evidence="10" id="KW-1185">Reference proteome</keyword>
<evidence type="ECO:0000256" key="1">
    <source>
        <dbReference type="ARBA" id="ARBA00004127"/>
    </source>
</evidence>
<feature type="transmembrane region" description="Helical" evidence="7">
    <location>
        <begin position="89"/>
        <end position="109"/>
    </location>
</feature>
<keyword evidence="6 7" id="KW-0472">Membrane</keyword>
<evidence type="ECO:0000256" key="6">
    <source>
        <dbReference type="ARBA" id="ARBA00023136"/>
    </source>
</evidence>
<evidence type="ECO:0000313" key="9">
    <source>
        <dbReference type="EMBL" id="MCA6065963.1"/>
    </source>
</evidence>
<feature type="transmembrane region" description="Helical" evidence="7">
    <location>
        <begin position="43"/>
        <end position="69"/>
    </location>
</feature>
<evidence type="ECO:0000256" key="2">
    <source>
        <dbReference type="ARBA" id="ARBA00022692"/>
    </source>
</evidence>
<organism evidence="9 10">
    <name type="scientific">Chryseobacterium tagetis</name>
    <dbReference type="NCBI Taxonomy" id="2801334"/>
    <lineage>
        <taxon>Bacteria</taxon>
        <taxon>Pseudomonadati</taxon>
        <taxon>Bacteroidota</taxon>
        <taxon>Flavobacteriia</taxon>
        <taxon>Flavobacteriales</taxon>
        <taxon>Weeksellaceae</taxon>
        <taxon>Chryseobacterium group</taxon>
        <taxon>Chryseobacterium</taxon>
    </lineage>
</organism>
<feature type="domain" description="Fatty acid hydroxylase" evidence="8">
    <location>
        <begin position="93"/>
        <end position="229"/>
    </location>
</feature>
<accession>A0ABS7ZXX5</accession>
<dbReference type="PANTHER" id="PTHR21624:SF1">
    <property type="entry name" value="ALKYLGLYCEROL MONOOXYGENASE"/>
    <property type="match status" value="1"/>
</dbReference>
<keyword evidence="3 7" id="KW-1133">Transmembrane helix</keyword>
<dbReference type="Pfam" id="PF04116">
    <property type="entry name" value="FA_hydroxylase"/>
    <property type="match status" value="1"/>
</dbReference>
<name>A0ABS7ZXX5_9FLAO</name>
<keyword evidence="5" id="KW-0443">Lipid metabolism</keyword>